<dbReference type="PROSITE" id="PS50977">
    <property type="entry name" value="HTH_TETR_2"/>
    <property type="match status" value="1"/>
</dbReference>
<dbReference type="InterPro" id="IPR001647">
    <property type="entry name" value="HTH_TetR"/>
</dbReference>
<proteinExistence type="predicted"/>
<accession>A0ABX6VXD3</accession>
<dbReference type="Proteomes" id="UP000663421">
    <property type="component" value="Chromosome"/>
</dbReference>
<keyword evidence="1" id="KW-0805">Transcription regulation</keyword>
<dbReference type="InterPro" id="IPR009057">
    <property type="entry name" value="Homeodomain-like_sf"/>
</dbReference>
<dbReference type="InterPro" id="IPR004111">
    <property type="entry name" value="Repressor_TetR_C"/>
</dbReference>
<dbReference type="PANTHER" id="PTHR30055">
    <property type="entry name" value="HTH-TYPE TRANSCRIPTIONAL REGULATOR RUTR"/>
    <property type="match status" value="1"/>
</dbReference>
<feature type="DNA-binding region" description="H-T-H motif" evidence="4">
    <location>
        <begin position="55"/>
        <end position="74"/>
    </location>
</feature>
<feature type="region of interest" description="Disordered" evidence="5">
    <location>
        <begin position="290"/>
        <end position="309"/>
    </location>
</feature>
<dbReference type="SUPFAM" id="SSF46689">
    <property type="entry name" value="Homeodomain-like"/>
    <property type="match status" value="1"/>
</dbReference>
<evidence type="ECO:0000256" key="2">
    <source>
        <dbReference type="ARBA" id="ARBA00023125"/>
    </source>
</evidence>
<dbReference type="Pfam" id="PF02909">
    <property type="entry name" value="TetR_C_1"/>
    <property type="match status" value="1"/>
</dbReference>
<dbReference type="EMBL" id="CP065050">
    <property type="protein sequence ID" value="QPI54025.1"/>
    <property type="molecule type" value="Genomic_DNA"/>
</dbReference>
<evidence type="ECO:0000256" key="1">
    <source>
        <dbReference type="ARBA" id="ARBA00023015"/>
    </source>
</evidence>
<keyword evidence="2 4" id="KW-0238">DNA-binding</keyword>
<evidence type="ECO:0000313" key="7">
    <source>
        <dbReference type="EMBL" id="QPI54025.1"/>
    </source>
</evidence>
<reference evidence="7 8" key="1">
    <citation type="submission" date="2020-11" db="EMBL/GenBank/DDBJ databases">
        <title>Complete genome sequence unveiled secondary metabolic potentials in Streptomyces solisilvae HNM0141.</title>
        <authorList>
            <person name="Huang X."/>
        </authorList>
    </citation>
    <scope>NUCLEOTIDE SEQUENCE [LARGE SCALE GENOMIC DNA]</scope>
    <source>
        <strain evidence="7 8">HNM0141</strain>
    </source>
</reference>
<feature type="compositionally biased region" description="Basic and acidic residues" evidence="5">
    <location>
        <begin position="297"/>
        <end position="309"/>
    </location>
</feature>
<dbReference type="PANTHER" id="PTHR30055:SF151">
    <property type="entry name" value="TRANSCRIPTIONAL REGULATORY PROTEIN"/>
    <property type="match status" value="1"/>
</dbReference>
<feature type="region of interest" description="Disordered" evidence="5">
    <location>
        <begin position="248"/>
        <end position="282"/>
    </location>
</feature>
<dbReference type="Pfam" id="PF00440">
    <property type="entry name" value="TetR_N"/>
    <property type="match status" value="1"/>
</dbReference>
<feature type="domain" description="HTH tetR-type" evidence="6">
    <location>
        <begin position="32"/>
        <end position="92"/>
    </location>
</feature>
<dbReference type="Gene3D" id="1.10.357.10">
    <property type="entry name" value="Tetracycline Repressor, domain 2"/>
    <property type="match status" value="1"/>
</dbReference>
<dbReference type="Gene3D" id="1.10.10.60">
    <property type="entry name" value="Homeodomain-like"/>
    <property type="match status" value="1"/>
</dbReference>
<evidence type="ECO:0000259" key="6">
    <source>
        <dbReference type="PROSITE" id="PS50977"/>
    </source>
</evidence>
<sequence length="309" mass="34251">MESGHGGEAGAVRGLELLWGLGERPNRGRRPAFTLEQIVRTAVGIADAEGLAAVSMRRIADALGCTTMSLYRYVPGKAELLDLMTDAVMGEVPPADAAPGDWRTRLELSARADWALYHRHPWILRLPAGRPALGPNGFAWYESVLRVLTATGLPPEALVNVFDLVDAYVRGAARDALDAAAVERHSGLTDEQWWAARAHFWDAVFIPARYPVVASLRAAGALRHPRDRGFEFGLRLVLDSIETFVRNQPRRRDGTSPRYETPCPQCGDPISRSSPTGRPRTYCSDACRQRAYRARRRDRDRSERKPGQG</sequence>
<gene>
    <name evidence="7" type="ORF">I1A49_02970</name>
</gene>
<evidence type="ECO:0000256" key="4">
    <source>
        <dbReference type="PROSITE-ProRule" id="PRU00335"/>
    </source>
</evidence>
<dbReference type="SUPFAM" id="SSF48498">
    <property type="entry name" value="Tetracyclin repressor-like, C-terminal domain"/>
    <property type="match status" value="1"/>
</dbReference>
<dbReference type="InterPro" id="IPR050109">
    <property type="entry name" value="HTH-type_TetR-like_transc_reg"/>
</dbReference>
<dbReference type="InterPro" id="IPR036271">
    <property type="entry name" value="Tet_transcr_reg_TetR-rel_C_sf"/>
</dbReference>
<evidence type="ECO:0000256" key="5">
    <source>
        <dbReference type="SAM" id="MobiDB-lite"/>
    </source>
</evidence>
<name>A0ABX6VXD3_STRMQ</name>
<evidence type="ECO:0000256" key="3">
    <source>
        <dbReference type="ARBA" id="ARBA00023163"/>
    </source>
</evidence>
<keyword evidence="8" id="KW-1185">Reference proteome</keyword>
<keyword evidence="3" id="KW-0804">Transcription</keyword>
<organism evidence="7 8">
    <name type="scientific">Streptomyces malaysiensis</name>
    <dbReference type="NCBI Taxonomy" id="92644"/>
    <lineage>
        <taxon>Bacteria</taxon>
        <taxon>Bacillati</taxon>
        <taxon>Actinomycetota</taxon>
        <taxon>Actinomycetes</taxon>
        <taxon>Kitasatosporales</taxon>
        <taxon>Streptomycetaceae</taxon>
        <taxon>Streptomyces</taxon>
        <taxon>Streptomyces violaceusniger group</taxon>
    </lineage>
</organism>
<evidence type="ECO:0000313" key="8">
    <source>
        <dbReference type="Proteomes" id="UP000663421"/>
    </source>
</evidence>
<protein>
    <submittedName>
        <fullName evidence="7">TetR/AcrR family transcriptional regulator</fullName>
    </submittedName>
</protein>